<evidence type="ECO:0000256" key="3">
    <source>
        <dbReference type="ARBA" id="ARBA00022692"/>
    </source>
</evidence>
<keyword evidence="3 9" id="KW-0812">Transmembrane</keyword>
<dbReference type="InterPro" id="IPR016002">
    <property type="entry name" value="Succ_DH_cyt_b558_Firmicute"/>
</dbReference>
<dbReference type="NCBIfam" id="TIGR02046">
    <property type="entry name" value="sdhC_b558_fam"/>
    <property type="match status" value="1"/>
</dbReference>
<dbReference type="SUPFAM" id="SSF81343">
    <property type="entry name" value="Fumarate reductase respiratory complex transmembrane subunits"/>
    <property type="match status" value="1"/>
</dbReference>
<dbReference type="Pfam" id="PF01127">
    <property type="entry name" value="Sdh_cyt"/>
    <property type="match status" value="1"/>
</dbReference>
<evidence type="ECO:0000256" key="4">
    <source>
        <dbReference type="ARBA" id="ARBA00022723"/>
    </source>
</evidence>
<gene>
    <name evidence="10" type="ORF">BBD42_00810</name>
</gene>
<dbReference type="InterPro" id="IPR000701">
    <property type="entry name" value="SuccDH_FuR_B_TM-su"/>
</dbReference>
<dbReference type="AlphaFoldDB" id="A0A1B2DBV1"/>
<dbReference type="CDD" id="cd03497">
    <property type="entry name" value="SQR_TypeB_1_TM"/>
    <property type="match status" value="1"/>
</dbReference>
<name>A0A1B2DBV1_9BACL</name>
<dbReference type="EMBL" id="CP016808">
    <property type="protein sequence ID" value="ANY65178.1"/>
    <property type="molecule type" value="Genomic_DNA"/>
</dbReference>
<keyword evidence="6 8" id="KW-0408">Iron</keyword>
<feature type="transmembrane region" description="Helical" evidence="9">
    <location>
        <begin position="145"/>
        <end position="172"/>
    </location>
</feature>
<feature type="transmembrane region" description="Helical" evidence="9">
    <location>
        <begin position="184"/>
        <end position="204"/>
    </location>
</feature>
<dbReference type="RefSeq" id="WP_099516596.1">
    <property type="nucleotide sequence ID" value="NZ_CP016808.1"/>
</dbReference>
<evidence type="ECO:0000256" key="2">
    <source>
        <dbReference type="ARBA" id="ARBA00022617"/>
    </source>
</evidence>
<keyword evidence="4 8" id="KW-0479">Metal-binding</keyword>
<keyword evidence="2 8" id="KW-0349">Heme</keyword>
<evidence type="ECO:0000256" key="1">
    <source>
        <dbReference type="ARBA" id="ARBA00004370"/>
    </source>
</evidence>
<protein>
    <submittedName>
        <fullName evidence="10">Succinate dehydrogenase</fullName>
    </submittedName>
</protein>
<keyword evidence="5 9" id="KW-1133">Transmembrane helix</keyword>
<feature type="binding site" description="axial binding residue" evidence="8">
    <location>
        <position position="158"/>
    </location>
    <ligand>
        <name>heme</name>
        <dbReference type="ChEBI" id="CHEBI:30413"/>
    </ligand>
    <ligandPart>
        <name>Fe</name>
        <dbReference type="ChEBI" id="CHEBI:18248"/>
    </ligandPart>
</feature>
<accession>A0A1B2DBV1</accession>
<dbReference type="GO" id="GO:0016020">
    <property type="term" value="C:membrane"/>
    <property type="evidence" value="ECO:0007669"/>
    <property type="project" value="UniProtKB-SubCell"/>
</dbReference>
<dbReference type="GO" id="GO:0046872">
    <property type="term" value="F:metal ion binding"/>
    <property type="evidence" value="ECO:0007669"/>
    <property type="project" value="UniProtKB-KW"/>
</dbReference>
<keyword evidence="7 9" id="KW-0472">Membrane</keyword>
<evidence type="ECO:0000256" key="5">
    <source>
        <dbReference type="ARBA" id="ARBA00022989"/>
    </source>
</evidence>
<comment type="subcellular location">
    <subcellularLocation>
        <location evidence="1">Membrane</location>
    </subcellularLocation>
</comment>
<dbReference type="InterPro" id="IPR034804">
    <property type="entry name" value="SQR/QFR_C/D"/>
</dbReference>
<evidence type="ECO:0000256" key="6">
    <source>
        <dbReference type="ARBA" id="ARBA00023004"/>
    </source>
</evidence>
<evidence type="ECO:0000256" key="9">
    <source>
        <dbReference type="SAM" id="Phobius"/>
    </source>
</evidence>
<organism evidence="10">
    <name type="scientific">Paenibacillus sp. BIHB 4019</name>
    <dbReference type="NCBI Taxonomy" id="1870819"/>
    <lineage>
        <taxon>Bacteria</taxon>
        <taxon>Bacillati</taxon>
        <taxon>Bacillota</taxon>
        <taxon>Bacilli</taxon>
        <taxon>Bacillales</taxon>
        <taxon>Paenibacillaceae</taxon>
        <taxon>Paenibacillus</taxon>
    </lineage>
</organism>
<feature type="binding site" description="axial binding residue" evidence="8">
    <location>
        <position position="113"/>
    </location>
    <ligand>
        <name>heme</name>
        <dbReference type="ChEBI" id="CHEBI:30413"/>
    </ligand>
    <ligandPart>
        <name>Fe</name>
        <dbReference type="ChEBI" id="CHEBI:18248"/>
    </ligandPart>
</feature>
<dbReference type="InterPro" id="IPR011138">
    <property type="entry name" value="Cytochrome_b-558"/>
</dbReference>
<feature type="transmembrane region" description="Helical" evidence="9">
    <location>
        <begin position="12"/>
        <end position="32"/>
    </location>
</feature>
<feature type="transmembrane region" description="Helical" evidence="9">
    <location>
        <begin position="97"/>
        <end position="115"/>
    </location>
</feature>
<evidence type="ECO:0000313" key="10">
    <source>
        <dbReference type="EMBL" id="ANY65178.1"/>
    </source>
</evidence>
<proteinExistence type="predicted"/>
<reference evidence="10" key="1">
    <citation type="submission" date="2016-08" db="EMBL/GenBank/DDBJ databases">
        <title>Complete Genome Seqeunce of Paenibacillus sp. BIHB 4019 from tea rhizoplane.</title>
        <authorList>
            <person name="Thakur R."/>
            <person name="Swarnkar M.K."/>
            <person name="Gulati A."/>
        </authorList>
    </citation>
    <scope>NUCLEOTIDE SEQUENCE [LARGE SCALE GENOMIC DNA]</scope>
    <source>
        <strain evidence="10">BIHB4019</strain>
    </source>
</reference>
<evidence type="ECO:0000256" key="7">
    <source>
        <dbReference type="ARBA" id="ARBA00023136"/>
    </source>
</evidence>
<feature type="binding site" description="axial binding residue" evidence="8">
    <location>
        <position position="27"/>
    </location>
    <ligand>
        <name>heme</name>
        <dbReference type="ChEBI" id="CHEBI:30413"/>
    </ligand>
    <ligandPart>
        <name>Fe</name>
        <dbReference type="ChEBI" id="CHEBI:18248"/>
    </ligandPart>
</feature>
<dbReference type="Gene3D" id="1.20.1300.10">
    <property type="entry name" value="Fumarate reductase/succinate dehydrogenase, transmembrane subunit"/>
    <property type="match status" value="1"/>
</dbReference>
<feature type="binding site" description="axial binding residue" evidence="8">
    <location>
        <position position="70"/>
    </location>
    <ligand>
        <name>heme</name>
        <dbReference type="ChEBI" id="CHEBI:30413"/>
    </ligand>
    <ligandPart>
        <name>Fe</name>
        <dbReference type="ChEBI" id="CHEBI:18248"/>
    </ligandPart>
</feature>
<dbReference type="PIRSF" id="PIRSF000170">
    <property type="entry name" value="Succ_dh_cyt_b558"/>
    <property type="match status" value="1"/>
</dbReference>
<evidence type="ECO:0000256" key="8">
    <source>
        <dbReference type="PIRSR" id="PIRSR000170-1"/>
    </source>
</evidence>
<feature type="transmembrane region" description="Helical" evidence="9">
    <location>
        <begin position="52"/>
        <end position="76"/>
    </location>
</feature>
<sequence>MKGNSYFSRKLHSLLGIIPLGMFIVVHALTNYQSFERGAEGFSSGVSLINSLPLLPIFEIFGIYLPLLFHGVYGLYVAYQSDSNLGRFKYGRNWAFTAQRITGVITFIFVFWHVYQTRFQVYLGYITHEELGSTMHNIATNPLYFVFYVVGVLAATFHFANGLWAFLISWGITVGPRAQRISSIVCMGVFVVVAALFILSLVAFRGDEFKEAADLALAWNTIG</sequence>